<keyword evidence="3" id="KW-1185">Reference proteome</keyword>
<dbReference type="EMBL" id="FQTV01000022">
    <property type="protein sequence ID" value="SHG07620.1"/>
    <property type="molecule type" value="Genomic_DNA"/>
</dbReference>
<evidence type="ECO:0000313" key="3">
    <source>
        <dbReference type="Proteomes" id="UP000184509"/>
    </source>
</evidence>
<feature type="chain" id="PRO_5009910576" description="Lipoprotein" evidence="1">
    <location>
        <begin position="30"/>
        <end position="128"/>
    </location>
</feature>
<dbReference type="AlphaFoldDB" id="A0A1M5GV84"/>
<protein>
    <recommendedName>
        <fullName evidence="4">Lipoprotein</fullName>
    </recommendedName>
</protein>
<name>A0A1M5GV84_9BACE</name>
<proteinExistence type="predicted"/>
<evidence type="ECO:0000256" key="1">
    <source>
        <dbReference type="SAM" id="SignalP"/>
    </source>
</evidence>
<dbReference type="Proteomes" id="UP000184509">
    <property type="component" value="Unassembled WGS sequence"/>
</dbReference>
<gene>
    <name evidence="2" type="ORF">SAMN05444405_12240</name>
</gene>
<evidence type="ECO:0000313" key="2">
    <source>
        <dbReference type="EMBL" id="SHG07620.1"/>
    </source>
</evidence>
<accession>A0A1M5GV84</accession>
<organism evidence="2 3">
    <name type="scientific">Bacteroides luti</name>
    <dbReference type="NCBI Taxonomy" id="1297750"/>
    <lineage>
        <taxon>Bacteria</taxon>
        <taxon>Pseudomonadati</taxon>
        <taxon>Bacteroidota</taxon>
        <taxon>Bacteroidia</taxon>
        <taxon>Bacteroidales</taxon>
        <taxon>Bacteroidaceae</taxon>
        <taxon>Bacteroides</taxon>
    </lineage>
</organism>
<sequence length="128" mass="14258">MKKMVFNFSALVISVTTCFLLVCGSAANAQKSQVLANDKGNCKEALVSKDAGCSLSSNLDSNQNESVDMQTYNKDLSFNATFLKNIPSKYKTMMEQVNSSECLCFEISCYEAIQNKMEKDVEAFFLKR</sequence>
<keyword evidence="1" id="KW-0732">Signal</keyword>
<feature type="signal peptide" evidence="1">
    <location>
        <begin position="1"/>
        <end position="29"/>
    </location>
</feature>
<dbReference type="RefSeq" id="WP_073404013.1">
    <property type="nucleotide sequence ID" value="NZ_FQTV01000022.1"/>
</dbReference>
<reference evidence="2 3" key="1">
    <citation type="submission" date="2016-11" db="EMBL/GenBank/DDBJ databases">
        <authorList>
            <person name="Jaros S."/>
            <person name="Januszkiewicz K."/>
            <person name="Wedrychowicz H."/>
        </authorList>
    </citation>
    <scope>NUCLEOTIDE SEQUENCE [LARGE SCALE GENOMIC DNA]</scope>
    <source>
        <strain evidence="2 3">DSM 26991</strain>
    </source>
</reference>
<evidence type="ECO:0008006" key="4">
    <source>
        <dbReference type="Google" id="ProtNLM"/>
    </source>
</evidence>